<dbReference type="SUPFAM" id="SSF75011">
    <property type="entry name" value="3-carboxy-cis,cis-mucoante lactonizing enzyme"/>
    <property type="match status" value="1"/>
</dbReference>
<evidence type="ECO:0000259" key="5">
    <source>
        <dbReference type="Pfam" id="PF25976"/>
    </source>
</evidence>
<feature type="signal peptide" evidence="2">
    <location>
        <begin position="1"/>
        <end position="25"/>
    </location>
</feature>
<evidence type="ECO:0000259" key="4">
    <source>
        <dbReference type="Pfam" id="PF10647"/>
    </source>
</evidence>
<gene>
    <name evidence="6" type="primary">lpqB</name>
    <name evidence="6" type="ORF">Bravens_00344</name>
</gene>
<dbReference type="Pfam" id="PF10646">
    <property type="entry name" value="Germane"/>
    <property type="match status" value="1"/>
</dbReference>
<name>A0A150HCM8_9MICO</name>
<dbReference type="InterPro" id="IPR019606">
    <property type="entry name" value="GerMN"/>
</dbReference>
<dbReference type="Proteomes" id="UP000243589">
    <property type="component" value="Unassembled WGS sequence"/>
</dbReference>
<keyword evidence="7" id="KW-1185">Reference proteome</keyword>
<feature type="domain" description="Lipoprotein LpqB C-terminal" evidence="4">
    <location>
        <begin position="317"/>
        <end position="561"/>
    </location>
</feature>
<comment type="caution">
    <text evidence="6">The sequence shown here is derived from an EMBL/GenBank/DDBJ whole genome shotgun (WGS) entry which is preliminary data.</text>
</comment>
<evidence type="ECO:0000313" key="7">
    <source>
        <dbReference type="Proteomes" id="UP000243589"/>
    </source>
</evidence>
<accession>A0A150HCM8</accession>
<dbReference type="Pfam" id="PF25976">
    <property type="entry name" value="LpqB_N"/>
    <property type="match status" value="1"/>
</dbReference>
<dbReference type="RefSeq" id="WP_062019749.1">
    <property type="nucleotide sequence ID" value="NZ_JAKRCZ010000002.1"/>
</dbReference>
<dbReference type="InterPro" id="IPR059026">
    <property type="entry name" value="LpqB_N"/>
</dbReference>
<dbReference type="AlphaFoldDB" id="A0A150HCM8"/>
<feature type="chain" id="PRO_5039695649" evidence="2">
    <location>
        <begin position="26"/>
        <end position="562"/>
    </location>
</feature>
<dbReference type="InterPro" id="IPR018910">
    <property type="entry name" value="LpqB_C"/>
</dbReference>
<dbReference type="PATRIC" id="fig|479117.4.peg.340"/>
<protein>
    <submittedName>
        <fullName evidence="6">Lipoprotein LpqB</fullName>
    </submittedName>
</protein>
<feature type="region of interest" description="Disordered" evidence="1">
    <location>
        <begin position="41"/>
        <end position="60"/>
    </location>
</feature>
<sequence>MTSRLRKLAAAVTACLLTFSAAGCATIPHSGQIGTVAVEDSDNDVQSRTDPDGPAPGASPASIVRGFLAAGSSPASSFAVARSFLTDDFAGEWSPLKSVSIVESGLSLESLTASVTTDSRSVSFTVPVQASLDSAHVYRDSPSGTETKLKFSLRQVNGEWRISDAPDGIVLSEANFNRLFQAYPLYFFTQDYSYLVPDVRWFVRSNSTLTEVARQLLRGPADNLRGAVISAVPEGTTLEPSVVTVEGGTVDVGLSQEAGDLDKGTSKRLYSQISQTLRANTSISDVRVQTPQSNITSGSDVSADLPVDAPAVVVSEGKIAEVRGNSFEPVPNSPKVSDKVLPAQSYDGNTYYYTNENRKQVERFSAEKDVETLITGKDFVGVSADRFEWVYTAEAKSAEIRAVGKNGELVKMAVPFAKDRTIKRIAVSREGSRLAVLTSAADGTRIDVVGIVRSRGGKPNHLTAGAPLSVGQKFDQVADFSWAGGSYLAVLSADDASAGAYRVWVGGPSVGLGSISGGQTISAAGDLGSMRVGAESGDVYTYTSGTWQRIVGAKAWNPTYPG</sequence>
<keyword evidence="2" id="KW-0732">Signal</keyword>
<proteinExistence type="predicted"/>
<keyword evidence="6" id="KW-0449">Lipoprotein</keyword>
<feature type="domain" description="GerMN" evidence="3">
    <location>
        <begin position="184"/>
        <end position="289"/>
    </location>
</feature>
<dbReference type="PROSITE" id="PS51257">
    <property type="entry name" value="PROKAR_LIPOPROTEIN"/>
    <property type="match status" value="1"/>
</dbReference>
<dbReference type="EMBL" id="LQQC01000004">
    <property type="protein sequence ID" value="KXZ59410.1"/>
    <property type="molecule type" value="Genomic_DNA"/>
</dbReference>
<evidence type="ECO:0000313" key="6">
    <source>
        <dbReference type="EMBL" id="KXZ59410.1"/>
    </source>
</evidence>
<reference evidence="6 7" key="1">
    <citation type="submission" date="2016-01" db="EMBL/GenBank/DDBJ databases">
        <title>Use of Whole Genome Sequencing to ascertain that Brevibacterium massiliense (Roux, Raoult 2009) is a later heterotypic synonym of Brevibacterium ravenspurgense (Mages 2008).</title>
        <authorList>
            <person name="Bernier A.-M."/>
            <person name="Burdz T."/>
            <person name="Huynh C."/>
            <person name="Pachecho A.L."/>
            <person name="Wiebe D."/>
            <person name="Bonner C."/>
            <person name="Bernard K."/>
        </authorList>
    </citation>
    <scope>NUCLEOTIDE SEQUENCE [LARGE SCALE GENOMIC DNA]</scope>
    <source>
        <strain evidence="6 7">CCUG56047</strain>
    </source>
</reference>
<evidence type="ECO:0000256" key="2">
    <source>
        <dbReference type="SAM" id="SignalP"/>
    </source>
</evidence>
<feature type="domain" description="Lipoprotein LpqB N-terminal" evidence="5">
    <location>
        <begin position="53"/>
        <end position="177"/>
    </location>
</feature>
<organism evidence="6 7">
    <name type="scientific">Brevibacterium ravenspurgense</name>
    <dbReference type="NCBI Taxonomy" id="479117"/>
    <lineage>
        <taxon>Bacteria</taxon>
        <taxon>Bacillati</taxon>
        <taxon>Actinomycetota</taxon>
        <taxon>Actinomycetes</taxon>
        <taxon>Micrococcales</taxon>
        <taxon>Brevibacteriaceae</taxon>
        <taxon>Brevibacterium</taxon>
    </lineage>
</organism>
<evidence type="ECO:0000256" key="1">
    <source>
        <dbReference type="SAM" id="MobiDB-lite"/>
    </source>
</evidence>
<dbReference type="Pfam" id="PF10647">
    <property type="entry name" value="Gmad1"/>
    <property type="match status" value="1"/>
</dbReference>
<evidence type="ECO:0000259" key="3">
    <source>
        <dbReference type="Pfam" id="PF10646"/>
    </source>
</evidence>